<dbReference type="KEGG" id="gtt:GUITHDRAFT_103658"/>
<evidence type="ECO:0000313" key="3">
    <source>
        <dbReference type="EnsemblProtists" id="EKX50423"/>
    </source>
</evidence>
<feature type="compositionally biased region" description="Basic and acidic residues" evidence="1">
    <location>
        <begin position="155"/>
        <end position="167"/>
    </location>
</feature>
<dbReference type="HOGENOM" id="CLU_1597568_0_0_1"/>
<reference evidence="3" key="3">
    <citation type="submission" date="2016-03" db="UniProtKB">
        <authorList>
            <consortium name="EnsemblProtists"/>
        </authorList>
    </citation>
    <scope>IDENTIFICATION</scope>
</reference>
<name>L1JQQ8_GUITC</name>
<dbReference type="GeneID" id="17307353"/>
<dbReference type="EnsemblProtists" id="EKX50423">
    <property type="protein sequence ID" value="EKX50423"/>
    <property type="gene ID" value="GUITHDRAFT_103658"/>
</dbReference>
<evidence type="ECO:0000313" key="4">
    <source>
        <dbReference type="Proteomes" id="UP000011087"/>
    </source>
</evidence>
<dbReference type="PaxDb" id="55529-EKX50423"/>
<sequence>MAMPSACSGCGIILNRLATDESHCSMHDMYALNGFFTCCVCARNGGWQFFESSACASCKSRAEHIHLQKEHSVAAPANPVKEYPSLSKLRENSLTPLARQERFEHMQARVRQKVMEKLNPRKDTEVISTRRTSSMGSNMSSTSSRRRARRLKALTPDKRGEQSDSSA</sequence>
<organism evidence="2">
    <name type="scientific">Guillardia theta (strain CCMP2712)</name>
    <name type="common">Cryptophyte</name>
    <dbReference type="NCBI Taxonomy" id="905079"/>
    <lineage>
        <taxon>Eukaryota</taxon>
        <taxon>Cryptophyceae</taxon>
        <taxon>Pyrenomonadales</taxon>
        <taxon>Geminigeraceae</taxon>
        <taxon>Guillardia</taxon>
    </lineage>
</organism>
<keyword evidence="4" id="KW-1185">Reference proteome</keyword>
<dbReference type="Proteomes" id="UP000011087">
    <property type="component" value="Unassembled WGS sequence"/>
</dbReference>
<dbReference type="RefSeq" id="XP_005837403.1">
    <property type="nucleotide sequence ID" value="XM_005837346.1"/>
</dbReference>
<proteinExistence type="predicted"/>
<reference evidence="4" key="2">
    <citation type="submission" date="2012-11" db="EMBL/GenBank/DDBJ databases">
        <authorList>
            <person name="Kuo A."/>
            <person name="Curtis B.A."/>
            <person name="Tanifuji G."/>
            <person name="Burki F."/>
            <person name="Gruber A."/>
            <person name="Irimia M."/>
            <person name="Maruyama S."/>
            <person name="Arias M.C."/>
            <person name="Ball S.G."/>
            <person name="Gile G.H."/>
            <person name="Hirakawa Y."/>
            <person name="Hopkins J.F."/>
            <person name="Rensing S.A."/>
            <person name="Schmutz J."/>
            <person name="Symeonidi A."/>
            <person name="Elias M."/>
            <person name="Eveleigh R.J."/>
            <person name="Herman E.K."/>
            <person name="Klute M.J."/>
            <person name="Nakayama T."/>
            <person name="Obornik M."/>
            <person name="Reyes-Prieto A."/>
            <person name="Armbrust E.V."/>
            <person name="Aves S.J."/>
            <person name="Beiko R.G."/>
            <person name="Coutinho P."/>
            <person name="Dacks J.B."/>
            <person name="Durnford D.G."/>
            <person name="Fast N.M."/>
            <person name="Green B.R."/>
            <person name="Grisdale C."/>
            <person name="Hempe F."/>
            <person name="Henrissat B."/>
            <person name="Hoppner M.P."/>
            <person name="Ishida K.-I."/>
            <person name="Kim E."/>
            <person name="Koreny L."/>
            <person name="Kroth P.G."/>
            <person name="Liu Y."/>
            <person name="Malik S.-B."/>
            <person name="Maier U.G."/>
            <person name="McRose D."/>
            <person name="Mock T."/>
            <person name="Neilson J.A."/>
            <person name="Onodera N.T."/>
            <person name="Poole A.M."/>
            <person name="Pritham E.J."/>
            <person name="Richards T.A."/>
            <person name="Rocap G."/>
            <person name="Roy S.W."/>
            <person name="Sarai C."/>
            <person name="Schaack S."/>
            <person name="Shirato S."/>
            <person name="Slamovits C.H."/>
            <person name="Spencer D.F."/>
            <person name="Suzuki S."/>
            <person name="Worden A.Z."/>
            <person name="Zauner S."/>
            <person name="Barry K."/>
            <person name="Bell C."/>
            <person name="Bharti A.K."/>
            <person name="Crow J.A."/>
            <person name="Grimwood J."/>
            <person name="Kramer R."/>
            <person name="Lindquist E."/>
            <person name="Lucas S."/>
            <person name="Salamov A."/>
            <person name="McFadden G.I."/>
            <person name="Lane C.E."/>
            <person name="Keeling P.J."/>
            <person name="Gray M.W."/>
            <person name="Grigoriev I.V."/>
            <person name="Archibald J.M."/>
        </authorList>
    </citation>
    <scope>NUCLEOTIDE SEQUENCE</scope>
    <source>
        <strain evidence="4">CCMP2712</strain>
    </source>
</reference>
<reference evidence="2 4" key="1">
    <citation type="journal article" date="2012" name="Nature">
        <title>Algal genomes reveal evolutionary mosaicism and the fate of nucleomorphs.</title>
        <authorList>
            <consortium name="DOE Joint Genome Institute"/>
            <person name="Curtis B.A."/>
            <person name="Tanifuji G."/>
            <person name="Burki F."/>
            <person name="Gruber A."/>
            <person name="Irimia M."/>
            <person name="Maruyama S."/>
            <person name="Arias M.C."/>
            <person name="Ball S.G."/>
            <person name="Gile G.H."/>
            <person name="Hirakawa Y."/>
            <person name="Hopkins J.F."/>
            <person name="Kuo A."/>
            <person name="Rensing S.A."/>
            <person name="Schmutz J."/>
            <person name="Symeonidi A."/>
            <person name="Elias M."/>
            <person name="Eveleigh R.J."/>
            <person name="Herman E.K."/>
            <person name="Klute M.J."/>
            <person name="Nakayama T."/>
            <person name="Obornik M."/>
            <person name="Reyes-Prieto A."/>
            <person name="Armbrust E.V."/>
            <person name="Aves S.J."/>
            <person name="Beiko R.G."/>
            <person name="Coutinho P."/>
            <person name="Dacks J.B."/>
            <person name="Durnford D.G."/>
            <person name="Fast N.M."/>
            <person name="Green B.R."/>
            <person name="Grisdale C.J."/>
            <person name="Hempel F."/>
            <person name="Henrissat B."/>
            <person name="Hoppner M.P."/>
            <person name="Ishida K."/>
            <person name="Kim E."/>
            <person name="Koreny L."/>
            <person name="Kroth P.G."/>
            <person name="Liu Y."/>
            <person name="Malik S.B."/>
            <person name="Maier U.G."/>
            <person name="McRose D."/>
            <person name="Mock T."/>
            <person name="Neilson J.A."/>
            <person name="Onodera N.T."/>
            <person name="Poole A.M."/>
            <person name="Pritham E.J."/>
            <person name="Richards T.A."/>
            <person name="Rocap G."/>
            <person name="Roy S.W."/>
            <person name="Sarai C."/>
            <person name="Schaack S."/>
            <person name="Shirato S."/>
            <person name="Slamovits C.H."/>
            <person name="Spencer D.F."/>
            <person name="Suzuki S."/>
            <person name="Worden A.Z."/>
            <person name="Zauner S."/>
            <person name="Barry K."/>
            <person name="Bell C."/>
            <person name="Bharti A.K."/>
            <person name="Crow J.A."/>
            <person name="Grimwood J."/>
            <person name="Kramer R."/>
            <person name="Lindquist E."/>
            <person name="Lucas S."/>
            <person name="Salamov A."/>
            <person name="McFadden G.I."/>
            <person name="Lane C.E."/>
            <person name="Keeling P.J."/>
            <person name="Gray M.W."/>
            <person name="Grigoriev I.V."/>
            <person name="Archibald J.M."/>
        </authorList>
    </citation>
    <scope>NUCLEOTIDE SEQUENCE</scope>
    <source>
        <strain evidence="2 4">CCMP2712</strain>
    </source>
</reference>
<evidence type="ECO:0000256" key="1">
    <source>
        <dbReference type="SAM" id="MobiDB-lite"/>
    </source>
</evidence>
<protein>
    <submittedName>
        <fullName evidence="2 3">Uncharacterized protein</fullName>
    </submittedName>
</protein>
<feature type="compositionally biased region" description="Low complexity" evidence="1">
    <location>
        <begin position="129"/>
        <end position="143"/>
    </location>
</feature>
<dbReference type="EMBL" id="JH992978">
    <property type="protein sequence ID" value="EKX50423.1"/>
    <property type="molecule type" value="Genomic_DNA"/>
</dbReference>
<dbReference type="AlphaFoldDB" id="L1JQQ8"/>
<accession>L1JQQ8</accession>
<gene>
    <name evidence="2" type="ORF">GUITHDRAFT_103658</name>
</gene>
<feature type="region of interest" description="Disordered" evidence="1">
    <location>
        <begin position="115"/>
        <end position="167"/>
    </location>
</feature>
<feature type="compositionally biased region" description="Basic and acidic residues" evidence="1">
    <location>
        <begin position="115"/>
        <end position="125"/>
    </location>
</feature>
<evidence type="ECO:0000313" key="2">
    <source>
        <dbReference type="EMBL" id="EKX50423.1"/>
    </source>
</evidence>